<evidence type="ECO:0000259" key="2">
    <source>
        <dbReference type="Pfam" id="PF00668"/>
    </source>
</evidence>
<keyword evidence="4" id="KW-1185">Reference proteome</keyword>
<dbReference type="Gene3D" id="3.30.559.10">
    <property type="entry name" value="Chloramphenicol acetyltransferase-like domain"/>
    <property type="match status" value="1"/>
</dbReference>
<feature type="domain" description="Condensation" evidence="2">
    <location>
        <begin position="149"/>
        <end position="243"/>
    </location>
</feature>
<evidence type="ECO:0000256" key="1">
    <source>
        <dbReference type="ARBA" id="ARBA00029454"/>
    </source>
</evidence>
<gene>
    <name evidence="3" type="ORF">H105_02196</name>
</gene>
<dbReference type="Pfam" id="PF00668">
    <property type="entry name" value="Condensation"/>
    <property type="match status" value="1"/>
</dbReference>
<dbReference type="InterPro" id="IPR001242">
    <property type="entry name" value="Condensation_dom"/>
</dbReference>
<dbReference type="Proteomes" id="UP000023623">
    <property type="component" value="Unassembled WGS sequence"/>
</dbReference>
<dbReference type="PANTHER" id="PTHR45398:SF1">
    <property type="entry name" value="ENZYME, PUTATIVE (JCVI)-RELATED"/>
    <property type="match status" value="1"/>
</dbReference>
<dbReference type="GO" id="GO:0003824">
    <property type="term" value="F:catalytic activity"/>
    <property type="evidence" value="ECO:0007669"/>
    <property type="project" value="InterPro"/>
</dbReference>
<reference evidence="3 4" key="1">
    <citation type="submission" date="2014-02" db="EMBL/GenBank/DDBJ databases">
        <title>The Genome Sequence of Trichophyton rubrum (morphotype soudanense) CBS 452.61.</title>
        <authorList>
            <consortium name="The Broad Institute Genomics Platform"/>
            <person name="Cuomo C.A."/>
            <person name="White T.C."/>
            <person name="Graser Y."/>
            <person name="Martinez-Rossi N."/>
            <person name="Heitman J."/>
            <person name="Young S.K."/>
            <person name="Zeng Q."/>
            <person name="Gargeya S."/>
            <person name="Abouelleil A."/>
            <person name="Alvarado L."/>
            <person name="Chapman S.B."/>
            <person name="Gainer-Dewar J."/>
            <person name="Goldberg J."/>
            <person name="Griggs A."/>
            <person name="Gujja S."/>
            <person name="Hansen M."/>
            <person name="Howarth C."/>
            <person name="Imamovic A."/>
            <person name="Larimer J."/>
            <person name="Martinez D."/>
            <person name="Murphy C."/>
            <person name="Pearson M.D."/>
            <person name="Persinoti G."/>
            <person name="Poon T."/>
            <person name="Priest M."/>
            <person name="Roberts A.D."/>
            <person name="Saif S."/>
            <person name="Shea T.D."/>
            <person name="Sykes S.N."/>
            <person name="Wortman J."/>
            <person name="Nusbaum C."/>
            <person name="Birren B."/>
        </authorList>
    </citation>
    <scope>NUCLEOTIDE SEQUENCE [LARGE SCALE GENOMIC DNA]</scope>
    <source>
        <strain evidence="3 4">CBS 452.61</strain>
    </source>
</reference>
<dbReference type="HOGENOM" id="CLU_1082553_0_0_1"/>
<dbReference type="PANTHER" id="PTHR45398">
    <property type="match status" value="1"/>
</dbReference>
<evidence type="ECO:0000313" key="3">
    <source>
        <dbReference type="EMBL" id="EZF76434.1"/>
    </source>
</evidence>
<proteinExistence type="inferred from homology"/>
<dbReference type="InterPro" id="IPR023213">
    <property type="entry name" value="CAT-like_dom_sf"/>
</dbReference>
<dbReference type="AlphaFoldDB" id="A0A022Y0X5"/>
<comment type="similarity">
    <text evidence="1">Belongs to the NRP synthetase family.</text>
</comment>
<dbReference type="SUPFAM" id="SSF52777">
    <property type="entry name" value="CoA-dependent acyltransferases"/>
    <property type="match status" value="2"/>
</dbReference>
<organism evidence="3 4">
    <name type="scientific">Trichophyton soudanense CBS 452.61</name>
    <dbReference type="NCBI Taxonomy" id="1215331"/>
    <lineage>
        <taxon>Eukaryota</taxon>
        <taxon>Fungi</taxon>
        <taxon>Dikarya</taxon>
        <taxon>Ascomycota</taxon>
        <taxon>Pezizomycotina</taxon>
        <taxon>Eurotiomycetes</taxon>
        <taxon>Eurotiomycetidae</taxon>
        <taxon>Onygenales</taxon>
        <taxon>Arthrodermataceae</taxon>
        <taxon>Trichophyton</taxon>
    </lineage>
</organism>
<accession>A0A022Y0X5</accession>
<protein>
    <recommendedName>
        <fullName evidence="2">Condensation domain-containing protein</fullName>
    </recommendedName>
</protein>
<dbReference type="Gene3D" id="3.30.559.30">
    <property type="entry name" value="Nonribosomal peptide synthetase, condensation domain"/>
    <property type="match status" value="1"/>
</dbReference>
<dbReference type="EMBL" id="KK208773">
    <property type="protein sequence ID" value="EZF76434.1"/>
    <property type="molecule type" value="Genomic_DNA"/>
</dbReference>
<evidence type="ECO:0000313" key="4">
    <source>
        <dbReference type="Proteomes" id="UP000023623"/>
    </source>
</evidence>
<name>A0A022Y0X5_TRISD</name>
<sequence length="257" mass="28783">MSIEEVYPCTPYHEGLLISQLGNDTYVSHTIWKVERMGSTNQIDPVQLQKAWYQLARRHAALRTILVEAALEDVEGGTLTHVVLDSYPREVKIICCTDDEAMHVLRHPTLNSRDNAGLFFRMSLLSAKPIRPRVFSWVSYALSLAECMDFWLEYLAGAKPCHFPRLPREIQPVTDFLNSVEVSLGHPSPPRKLCALNGLTITNLLQIAWGVVLRQHTSSDDVCFGTLVTGREAPRPGVHDIVGSILIQRSCVSAHSK</sequence>